<protein>
    <submittedName>
        <fullName evidence="1">Uncharacterized protein</fullName>
    </submittedName>
</protein>
<gene>
    <name evidence="1" type="ORF">HK097_002730</name>
</gene>
<sequence length="169" mass="19489">MEDHSLSFAKKDRVSKLKTLPVVSVLKSFMNRGMDALFHDTRHHQSFHIPIDRQNLFPFTTTHPHSHNLSKPFKLTILPTTSSPLIHFTITKPDAKPLKIADLKPTSTRLMHIFFLSSDLETFAHVHLEDFTTFRKEAVTEEEIFHVKVDLTPGVWAMGVDFETKDKKE</sequence>
<dbReference type="AlphaFoldDB" id="A0AAD5WY96"/>
<keyword evidence="2" id="KW-1185">Reference proteome</keyword>
<proteinExistence type="predicted"/>
<reference evidence="1" key="1">
    <citation type="submission" date="2020-05" db="EMBL/GenBank/DDBJ databases">
        <title>Phylogenomic resolution of chytrid fungi.</title>
        <authorList>
            <person name="Stajich J.E."/>
            <person name="Amses K."/>
            <person name="Simmons R."/>
            <person name="Seto K."/>
            <person name="Myers J."/>
            <person name="Bonds A."/>
            <person name="Quandt C.A."/>
            <person name="Barry K."/>
            <person name="Liu P."/>
            <person name="Grigoriev I."/>
            <person name="Longcore J.E."/>
            <person name="James T.Y."/>
        </authorList>
    </citation>
    <scope>NUCLEOTIDE SEQUENCE</scope>
    <source>
        <strain evidence="1">JEL0318</strain>
    </source>
</reference>
<dbReference type="EMBL" id="JADGJD010001603">
    <property type="protein sequence ID" value="KAJ3039858.1"/>
    <property type="molecule type" value="Genomic_DNA"/>
</dbReference>
<organism evidence="1 2">
    <name type="scientific">Rhizophlyctis rosea</name>
    <dbReference type="NCBI Taxonomy" id="64517"/>
    <lineage>
        <taxon>Eukaryota</taxon>
        <taxon>Fungi</taxon>
        <taxon>Fungi incertae sedis</taxon>
        <taxon>Chytridiomycota</taxon>
        <taxon>Chytridiomycota incertae sedis</taxon>
        <taxon>Chytridiomycetes</taxon>
        <taxon>Rhizophlyctidales</taxon>
        <taxon>Rhizophlyctidaceae</taxon>
        <taxon>Rhizophlyctis</taxon>
    </lineage>
</organism>
<dbReference type="Proteomes" id="UP001212841">
    <property type="component" value="Unassembled WGS sequence"/>
</dbReference>
<name>A0AAD5WY96_9FUNG</name>
<accession>A0AAD5WY96</accession>
<comment type="caution">
    <text evidence="1">The sequence shown here is derived from an EMBL/GenBank/DDBJ whole genome shotgun (WGS) entry which is preliminary data.</text>
</comment>
<feature type="non-terminal residue" evidence="1">
    <location>
        <position position="169"/>
    </location>
</feature>
<evidence type="ECO:0000313" key="2">
    <source>
        <dbReference type="Proteomes" id="UP001212841"/>
    </source>
</evidence>
<evidence type="ECO:0000313" key="1">
    <source>
        <dbReference type="EMBL" id="KAJ3039858.1"/>
    </source>
</evidence>